<proteinExistence type="inferred from homology"/>
<dbReference type="PANTHER" id="PTHR13774:SF32">
    <property type="entry name" value="ANTISENSE-ENHANCING SEQUENCE 1"/>
    <property type="match status" value="1"/>
</dbReference>
<dbReference type="RefSeq" id="WP_107991290.1">
    <property type="nucleotide sequence ID" value="NZ_QAYG01000009.1"/>
</dbReference>
<reference evidence="3 4" key="1">
    <citation type="submission" date="2018-04" db="EMBL/GenBank/DDBJ databases">
        <title>Genomic Encyclopedia of Archaeal and Bacterial Type Strains, Phase II (KMG-II): from individual species to whole genera.</title>
        <authorList>
            <person name="Goeker M."/>
        </authorList>
    </citation>
    <scope>NUCLEOTIDE SEQUENCE [LARGE SCALE GENOMIC DNA]</scope>
    <source>
        <strain evidence="3 4">DSM 23382</strain>
    </source>
</reference>
<dbReference type="NCBIfam" id="TIGR00654">
    <property type="entry name" value="PhzF_family"/>
    <property type="match status" value="1"/>
</dbReference>
<name>A0A2T5V4T1_9HYPH</name>
<sequence>MSRPYAILDVFTNQALAGNPLAVVLNADGLEDAAMQKIAAEFNLSETVFILSPDNPAHSARVRIFTPARELPFAGHPTIGTAILLATDRFGEIDQAQDAMVVLEETVGSVRCGVKLQPKAAGFAEFDAPRIAKPHGISLGDKAEVAAALDLTTSDIGFENHRPSAFEAGVPFAFVPVGGLDALGRARPNLAAWVDAFGDGDHNSAFIYCRDTRNHRTTFRARMFAPDMGIVEDPATGSAAAAFAGVVLSFDKPTDGTHFIRLEQGFEMGRPSLIDLEIDIEAHALSAVRIGGQAVIVARGELFI</sequence>
<feature type="active site" evidence="2">
    <location>
        <position position="46"/>
    </location>
</feature>
<dbReference type="SUPFAM" id="SSF54506">
    <property type="entry name" value="Diaminopimelate epimerase-like"/>
    <property type="match status" value="1"/>
</dbReference>
<dbReference type="PIRSF" id="PIRSF016184">
    <property type="entry name" value="PhzC_PhzF"/>
    <property type="match status" value="1"/>
</dbReference>
<accession>A0A2T5V4T1</accession>
<evidence type="ECO:0000256" key="2">
    <source>
        <dbReference type="PIRSR" id="PIRSR016184-1"/>
    </source>
</evidence>
<keyword evidence="4" id="KW-1185">Reference proteome</keyword>
<evidence type="ECO:0000256" key="1">
    <source>
        <dbReference type="ARBA" id="ARBA00008270"/>
    </source>
</evidence>
<dbReference type="OrthoDB" id="9788221at2"/>
<organism evidence="3 4">
    <name type="scientific">Breoghania corrubedonensis</name>
    <dbReference type="NCBI Taxonomy" id="665038"/>
    <lineage>
        <taxon>Bacteria</taxon>
        <taxon>Pseudomonadati</taxon>
        <taxon>Pseudomonadota</taxon>
        <taxon>Alphaproteobacteria</taxon>
        <taxon>Hyphomicrobiales</taxon>
        <taxon>Stappiaceae</taxon>
        <taxon>Breoghania</taxon>
    </lineage>
</organism>
<dbReference type="EMBL" id="QAYG01000009">
    <property type="protein sequence ID" value="PTW58756.1"/>
    <property type="molecule type" value="Genomic_DNA"/>
</dbReference>
<evidence type="ECO:0000313" key="4">
    <source>
        <dbReference type="Proteomes" id="UP000244081"/>
    </source>
</evidence>
<comment type="similarity">
    <text evidence="1">Belongs to the PhzF family.</text>
</comment>
<dbReference type="Pfam" id="PF02567">
    <property type="entry name" value="PhzC-PhzF"/>
    <property type="match status" value="1"/>
</dbReference>
<dbReference type="PANTHER" id="PTHR13774">
    <property type="entry name" value="PHENAZINE BIOSYNTHESIS PROTEIN"/>
    <property type="match status" value="1"/>
</dbReference>
<dbReference type="InterPro" id="IPR003719">
    <property type="entry name" value="Phenazine_PhzF-like"/>
</dbReference>
<gene>
    <name evidence="3" type="ORF">C8N35_10959</name>
</gene>
<keyword evidence="3" id="KW-0413">Isomerase</keyword>
<dbReference type="AlphaFoldDB" id="A0A2T5V4T1"/>
<comment type="caution">
    <text evidence="3">The sequence shown here is derived from an EMBL/GenBank/DDBJ whole genome shotgun (WGS) entry which is preliminary data.</text>
</comment>
<dbReference type="GO" id="GO:0016853">
    <property type="term" value="F:isomerase activity"/>
    <property type="evidence" value="ECO:0007669"/>
    <property type="project" value="UniProtKB-KW"/>
</dbReference>
<protein>
    <submittedName>
        <fullName evidence="3">Trans-2,3-dihydro-3-hydroxyanthranilate isomerase</fullName>
    </submittedName>
</protein>
<dbReference type="GO" id="GO:0005737">
    <property type="term" value="C:cytoplasm"/>
    <property type="evidence" value="ECO:0007669"/>
    <property type="project" value="TreeGrafter"/>
</dbReference>
<dbReference type="Gene3D" id="3.10.310.10">
    <property type="entry name" value="Diaminopimelate Epimerase, Chain A, domain 1"/>
    <property type="match status" value="2"/>
</dbReference>
<evidence type="ECO:0000313" key="3">
    <source>
        <dbReference type="EMBL" id="PTW58756.1"/>
    </source>
</evidence>
<dbReference type="Proteomes" id="UP000244081">
    <property type="component" value="Unassembled WGS sequence"/>
</dbReference>